<evidence type="ECO:0000313" key="2">
    <source>
        <dbReference type="Proteomes" id="UP000831701"/>
    </source>
</evidence>
<proteinExistence type="predicted"/>
<dbReference type="EMBL" id="CM041531">
    <property type="protein sequence ID" value="KAI3377254.1"/>
    <property type="molecule type" value="Genomic_DNA"/>
</dbReference>
<gene>
    <name evidence="1" type="ORF">L3Q82_009158</name>
</gene>
<comment type="caution">
    <text evidence="1">The sequence shown here is derived from an EMBL/GenBank/DDBJ whole genome shotgun (WGS) entry which is preliminary data.</text>
</comment>
<organism evidence="1 2">
    <name type="scientific">Scortum barcoo</name>
    <name type="common">barcoo grunter</name>
    <dbReference type="NCBI Taxonomy" id="214431"/>
    <lineage>
        <taxon>Eukaryota</taxon>
        <taxon>Metazoa</taxon>
        <taxon>Chordata</taxon>
        <taxon>Craniata</taxon>
        <taxon>Vertebrata</taxon>
        <taxon>Euteleostomi</taxon>
        <taxon>Actinopterygii</taxon>
        <taxon>Neopterygii</taxon>
        <taxon>Teleostei</taxon>
        <taxon>Neoteleostei</taxon>
        <taxon>Acanthomorphata</taxon>
        <taxon>Eupercaria</taxon>
        <taxon>Centrarchiformes</taxon>
        <taxon>Terapontoidei</taxon>
        <taxon>Terapontidae</taxon>
        <taxon>Scortum</taxon>
    </lineage>
</organism>
<reference evidence="1" key="1">
    <citation type="submission" date="2022-04" db="EMBL/GenBank/DDBJ databases">
        <title>Jade perch genome.</title>
        <authorList>
            <person name="Chao B."/>
        </authorList>
    </citation>
    <scope>NUCLEOTIDE SEQUENCE</scope>
    <source>
        <strain evidence="1">CB-2022</strain>
    </source>
</reference>
<evidence type="ECO:0000313" key="1">
    <source>
        <dbReference type="EMBL" id="KAI3377254.1"/>
    </source>
</evidence>
<accession>A0ACB8XB23</accession>
<dbReference type="Proteomes" id="UP000831701">
    <property type="component" value="Chromosome 1"/>
</dbReference>
<keyword evidence="2" id="KW-1185">Reference proteome</keyword>
<protein>
    <submittedName>
        <fullName evidence="1">Uncharacterized protein</fullName>
    </submittedName>
</protein>
<name>A0ACB8XB23_9TELE</name>
<sequence length="403" mass="44416">MRCYFPCPVGDGCHMGRSQFQWLQVGHRDLRQSDMRPGKSSFFSRSSSGSCVLCGNAALVVVSGCSCLKQNSGPCGAKGCGQQSVDVKAEQVEVEVLSSSNSTLNILCCLALAQMPFMILTMGVMTCFHFCTHRLLANDAVVMQECWEVYVTFTARDETFVSAGHSGGPVTDTRFSNGPFYDSVVASAIFYGIVCWASSITDRDRRRRMDRLVRRASSVLGCPLDSVEVVGNGRMMAKLSSLLNNTSHPLQDTLTALGSSFSERLLHPRCVKESAKHEFSDHAKYEPHTITSEEARMAFTINHLTGQAHLWGTAEWECQTSTCSSFQTLAMELQMMFFMASVGPADRGPMPLSSRPGVSKVTGTRQYNTFLLGLEDYFKDELGNLCLYCGQLYHFVSRCPVKS</sequence>